<name>A0ACC2K0T1_9PEZI</name>
<protein>
    <submittedName>
        <fullName evidence="1">Uncharacterized protein</fullName>
    </submittedName>
</protein>
<dbReference type="EMBL" id="JAPUUL010000019">
    <property type="protein sequence ID" value="KAJ8133368.1"/>
    <property type="molecule type" value="Genomic_DNA"/>
</dbReference>
<reference evidence="1" key="1">
    <citation type="submission" date="2022-12" db="EMBL/GenBank/DDBJ databases">
        <title>Genome Sequence of Lasiodiplodia mahajangana.</title>
        <authorList>
            <person name="Buettner E."/>
        </authorList>
    </citation>
    <scope>NUCLEOTIDE SEQUENCE</scope>
    <source>
        <strain evidence="1">VT137</strain>
    </source>
</reference>
<gene>
    <name evidence="1" type="ORF">O1611_g263</name>
</gene>
<proteinExistence type="predicted"/>
<keyword evidence="2" id="KW-1185">Reference proteome</keyword>
<evidence type="ECO:0000313" key="2">
    <source>
        <dbReference type="Proteomes" id="UP001153332"/>
    </source>
</evidence>
<dbReference type="Proteomes" id="UP001153332">
    <property type="component" value="Unassembled WGS sequence"/>
</dbReference>
<comment type="caution">
    <text evidence="1">The sequence shown here is derived from an EMBL/GenBank/DDBJ whole genome shotgun (WGS) entry which is preliminary data.</text>
</comment>
<accession>A0ACC2K0T1</accession>
<evidence type="ECO:0000313" key="1">
    <source>
        <dbReference type="EMBL" id="KAJ8133368.1"/>
    </source>
</evidence>
<sequence>MYSRYIPPPKGAANTSHLESIVSSRPPQTQPQTQSKPQPTAYARYVPPPKSAQPTSSHASSTQHVRFDENEQVRREEPPAKRVKLGQDEALMRSPDREKPKKSKKKKRQSLQPDELVDSVTEVSGNAAEEVDMQAEDHKDTVNGLEDVETQQTPRGSTLQTRESPPPKDKPLVKEDGQRKDRKKKKKPKVDGESTVPNEDDIPLHHKAILEKKAKSLQRVEAESEDITMDDVVLTGDADSSRRKTPEIELHGLEPIPQPKPVALDTSTPSYETLPPWLASPIRISQDASAPFTDFGISPDLGITPAVAERLAAKGYKEAFAIQTGVLPLLLPNHCKSMQGDVLVSAATGSGKTLAYSLPIIRDISQSSRHATRLRAIVVVPTRELVKQVHQVCEDCAGIFALDGAKRRARIAMAMGSQSFEHEQNSLIERVEIYDPTAYQQRVRRLARLKGLDHESDSDEDSGYNTEDEERDAIRRREDKLQTLPDHIIAYKSKADILICTPGRLVEHIKFTPGFSLDFVRWLVVDEADKLLGQNFQQWLDIVIPKLQTYDQISSRNHKQSNLSGVRKVILSATMTRDLDQLEGLRLRRPRLVVLEGSKLQGRDRDDVNETEHALPGLLEEAALKVSDPNLKPLFLVDLLRSNYILGNAGDIEGDLVGGDDETSSSGSDSELESDSDAESVGSKKPATPFKTSPKSQGMATVLIFTKSNETTLRLSRLLALLAPALEPCIGILTSTTPYTTRRDTLRSFNAGKPRIIVASDLVARGIDLPSLDHVINYDMPSSIASYVHRVGRTARAGNTGKAWTLFTNPEARWFWNEVAGEKVIQRSKPVERVRVTEEKVDSFGDKVAAYEAALEKLGQEAGQTRHKG</sequence>
<organism evidence="1 2">
    <name type="scientific">Lasiodiplodia mahajangana</name>
    <dbReference type="NCBI Taxonomy" id="1108764"/>
    <lineage>
        <taxon>Eukaryota</taxon>
        <taxon>Fungi</taxon>
        <taxon>Dikarya</taxon>
        <taxon>Ascomycota</taxon>
        <taxon>Pezizomycotina</taxon>
        <taxon>Dothideomycetes</taxon>
        <taxon>Dothideomycetes incertae sedis</taxon>
        <taxon>Botryosphaeriales</taxon>
        <taxon>Botryosphaeriaceae</taxon>
        <taxon>Lasiodiplodia</taxon>
    </lineage>
</organism>